<organism evidence="2 3">
    <name type="scientific">Pseudocohnilembus persalinus</name>
    <name type="common">Ciliate</name>
    <dbReference type="NCBI Taxonomy" id="266149"/>
    <lineage>
        <taxon>Eukaryota</taxon>
        <taxon>Sar</taxon>
        <taxon>Alveolata</taxon>
        <taxon>Ciliophora</taxon>
        <taxon>Intramacronucleata</taxon>
        <taxon>Oligohymenophorea</taxon>
        <taxon>Scuticociliatia</taxon>
        <taxon>Philasterida</taxon>
        <taxon>Pseudocohnilembidae</taxon>
        <taxon>Pseudocohnilembus</taxon>
    </lineage>
</organism>
<dbReference type="Proteomes" id="UP000054937">
    <property type="component" value="Unassembled WGS sequence"/>
</dbReference>
<sequence>MRAFSYNGNRNIINKGKQQKINFKTNKNLVSIKEQDQHGFNNSNQFLSQNNNQYEQQNTLPPKPDDQKQYQCTFEMTENGDEEKPNEDENMLESFFSEFNKNISITFEKKQKKYDQLYVSCADIIKTLDNDFNKSLLFRKTSNNQSQNGYSNKIKLRKNNSNFSMPNKSQNPVKQVQNNMNNSNNALETINNNELKQEQNQKAFYSCKPNNSKLELNQNNNNQNVQSNIFQKSVILQQQYNSQFSTSNSNFNQSLNNTQNNFNISNNNNKLQHFLKNVQNEKVQKNKAIPRKPLKQINAGETISVNQILETNKNNKPNFNEIKKINNGNNNNLLRKSLDKENLNPNISQNIFQNGLKTGLTARTSLIKNGIQNKKNSQSKSPAIFNGKSIITGQQIGIEFEKNINDNQTDDSLSNCNFSINNLKLQFQQTNGEIQQEKSQLIKLQQLYNDILVFQPRDRYKSLGQIGDVDKQQQQKLQMKRGIQNKRGIKLQQLKQQLKNQNNNLDFNEVECSSINSSPSKMQN</sequence>
<accession>A0A0V0R6I0</accession>
<evidence type="ECO:0000313" key="3">
    <source>
        <dbReference type="Proteomes" id="UP000054937"/>
    </source>
</evidence>
<name>A0A0V0R6I0_PSEPJ</name>
<keyword evidence="3" id="KW-1185">Reference proteome</keyword>
<evidence type="ECO:0000313" key="2">
    <source>
        <dbReference type="EMBL" id="KRX10098.1"/>
    </source>
</evidence>
<dbReference type="InParanoid" id="A0A0V0R6I0"/>
<gene>
    <name evidence="2" type="ORF">PPERSA_08501</name>
</gene>
<dbReference type="EMBL" id="LDAU01000040">
    <property type="protein sequence ID" value="KRX10098.1"/>
    <property type="molecule type" value="Genomic_DNA"/>
</dbReference>
<feature type="coiled-coil region" evidence="1">
    <location>
        <begin position="420"/>
        <end position="447"/>
    </location>
</feature>
<keyword evidence="1" id="KW-0175">Coiled coil</keyword>
<reference evidence="2 3" key="1">
    <citation type="journal article" date="2015" name="Sci. Rep.">
        <title>Genome of the facultative scuticociliatosis pathogen Pseudocohnilembus persalinus provides insight into its virulence through horizontal gene transfer.</title>
        <authorList>
            <person name="Xiong J."/>
            <person name="Wang G."/>
            <person name="Cheng J."/>
            <person name="Tian M."/>
            <person name="Pan X."/>
            <person name="Warren A."/>
            <person name="Jiang C."/>
            <person name="Yuan D."/>
            <person name="Miao W."/>
        </authorList>
    </citation>
    <scope>NUCLEOTIDE SEQUENCE [LARGE SCALE GENOMIC DNA]</scope>
    <source>
        <strain evidence="2">36N120E</strain>
    </source>
</reference>
<comment type="caution">
    <text evidence="2">The sequence shown here is derived from an EMBL/GenBank/DDBJ whole genome shotgun (WGS) entry which is preliminary data.</text>
</comment>
<proteinExistence type="predicted"/>
<protein>
    <submittedName>
        <fullName evidence="2">Uncharacterized protein</fullName>
    </submittedName>
</protein>
<evidence type="ECO:0000256" key="1">
    <source>
        <dbReference type="SAM" id="Coils"/>
    </source>
</evidence>
<dbReference type="AlphaFoldDB" id="A0A0V0R6I0"/>